<evidence type="ECO:0000256" key="2">
    <source>
        <dbReference type="ARBA" id="ARBA00022448"/>
    </source>
</evidence>
<evidence type="ECO:0000256" key="9">
    <source>
        <dbReference type="SAM" id="Phobius"/>
    </source>
</evidence>
<feature type="transmembrane region" description="Helical" evidence="9">
    <location>
        <begin position="303"/>
        <end position="327"/>
    </location>
</feature>
<dbReference type="STRING" id="758803.SAMN05421803_12424"/>
<evidence type="ECO:0000256" key="3">
    <source>
        <dbReference type="ARBA" id="ARBA00022475"/>
    </source>
</evidence>
<dbReference type="AlphaFoldDB" id="A0A1M6TN37"/>
<dbReference type="PANTHER" id="PTHR23513:SF9">
    <property type="entry name" value="ENTEROBACTIN EXPORTER ENTS"/>
    <property type="match status" value="1"/>
</dbReference>
<feature type="domain" description="Major facilitator superfamily (MFS) profile" evidence="10">
    <location>
        <begin position="1"/>
        <end position="392"/>
    </location>
</feature>
<dbReference type="Pfam" id="PF07690">
    <property type="entry name" value="MFS_1"/>
    <property type="match status" value="1"/>
</dbReference>
<dbReference type="PANTHER" id="PTHR23513">
    <property type="entry name" value="INTEGRAL MEMBRANE EFFLUX PROTEIN-RELATED"/>
    <property type="match status" value="1"/>
</dbReference>
<protein>
    <recommendedName>
        <fullName evidence="8">Multidrug efflux pump Tap</fullName>
    </recommendedName>
</protein>
<feature type="transmembrane region" description="Helical" evidence="9">
    <location>
        <begin position="359"/>
        <end position="386"/>
    </location>
</feature>
<dbReference type="SUPFAM" id="SSF103473">
    <property type="entry name" value="MFS general substrate transporter"/>
    <property type="match status" value="1"/>
</dbReference>
<keyword evidence="6 9" id="KW-0472">Membrane</keyword>
<name>A0A1M6TN37_9ACTN</name>
<dbReference type="EMBL" id="FQZK01000024">
    <property type="protein sequence ID" value="SHK58198.1"/>
    <property type="molecule type" value="Genomic_DNA"/>
</dbReference>
<dbReference type="InterPro" id="IPR011701">
    <property type="entry name" value="MFS"/>
</dbReference>
<evidence type="ECO:0000256" key="5">
    <source>
        <dbReference type="ARBA" id="ARBA00022989"/>
    </source>
</evidence>
<evidence type="ECO:0000313" key="12">
    <source>
        <dbReference type="Proteomes" id="UP000184452"/>
    </source>
</evidence>
<dbReference type="PROSITE" id="PS50850">
    <property type="entry name" value="MFS"/>
    <property type="match status" value="1"/>
</dbReference>
<reference evidence="11 12" key="1">
    <citation type="submission" date="2016-11" db="EMBL/GenBank/DDBJ databases">
        <authorList>
            <person name="Jaros S."/>
            <person name="Januszkiewicz K."/>
            <person name="Wedrychowicz H."/>
        </authorList>
    </citation>
    <scope>NUCLEOTIDE SEQUENCE [LARGE SCALE GENOMIC DNA]</scope>
    <source>
        <strain evidence="11 12">CGMCC 4.5723</strain>
    </source>
</reference>
<keyword evidence="4 9" id="KW-0812">Transmembrane</keyword>
<gene>
    <name evidence="11" type="ORF">SAMN05421803_12424</name>
</gene>
<dbReference type="Gene3D" id="1.20.1250.20">
    <property type="entry name" value="MFS general substrate transporter like domains"/>
    <property type="match status" value="1"/>
</dbReference>
<feature type="transmembrane region" description="Helical" evidence="9">
    <location>
        <begin position="37"/>
        <end position="56"/>
    </location>
</feature>
<organism evidence="11 12">
    <name type="scientific">Nocardiopsis flavescens</name>
    <dbReference type="NCBI Taxonomy" id="758803"/>
    <lineage>
        <taxon>Bacteria</taxon>
        <taxon>Bacillati</taxon>
        <taxon>Actinomycetota</taxon>
        <taxon>Actinomycetes</taxon>
        <taxon>Streptosporangiales</taxon>
        <taxon>Nocardiopsidaceae</taxon>
        <taxon>Nocardiopsis</taxon>
    </lineage>
</organism>
<keyword evidence="5 9" id="KW-1133">Transmembrane helix</keyword>
<feature type="transmembrane region" description="Helical" evidence="9">
    <location>
        <begin position="334"/>
        <end position="353"/>
    </location>
</feature>
<keyword evidence="3" id="KW-1003">Cell membrane</keyword>
<comment type="similarity">
    <text evidence="7">Belongs to the major facilitator superfamily. Drug:H(+) antiporter-3 (DHA3) (TC 2.A.1.21) family.</text>
</comment>
<evidence type="ECO:0000313" key="11">
    <source>
        <dbReference type="EMBL" id="SHK58198.1"/>
    </source>
</evidence>
<dbReference type="GO" id="GO:0005886">
    <property type="term" value="C:plasma membrane"/>
    <property type="evidence" value="ECO:0007669"/>
    <property type="project" value="UniProtKB-SubCell"/>
</dbReference>
<evidence type="ECO:0000256" key="8">
    <source>
        <dbReference type="ARBA" id="ARBA00040914"/>
    </source>
</evidence>
<dbReference type="RefSeq" id="WP_073383102.1">
    <property type="nucleotide sequence ID" value="NZ_FQZK01000024.1"/>
</dbReference>
<feature type="transmembrane region" description="Helical" evidence="9">
    <location>
        <begin position="77"/>
        <end position="108"/>
    </location>
</feature>
<evidence type="ECO:0000256" key="6">
    <source>
        <dbReference type="ARBA" id="ARBA00023136"/>
    </source>
</evidence>
<evidence type="ECO:0000259" key="10">
    <source>
        <dbReference type="PROSITE" id="PS50850"/>
    </source>
</evidence>
<dbReference type="InterPro" id="IPR020846">
    <property type="entry name" value="MFS_dom"/>
</dbReference>
<dbReference type="Proteomes" id="UP000184452">
    <property type="component" value="Unassembled WGS sequence"/>
</dbReference>
<keyword evidence="12" id="KW-1185">Reference proteome</keyword>
<evidence type="ECO:0000256" key="1">
    <source>
        <dbReference type="ARBA" id="ARBA00004429"/>
    </source>
</evidence>
<proteinExistence type="inferred from homology"/>
<dbReference type="OrthoDB" id="9793136at2"/>
<feature type="transmembrane region" description="Helical" evidence="9">
    <location>
        <begin position="278"/>
        <end position="297"/>
    </location>
</feature>
<dbReference type="GO" id="GO:0022857">
    <property type="term" value="F:transmembrane transporter activity"/>
    <property type="evidence" value="ECO:0007669"/>
    <property type="project" value="InterPro"/>
</dbReference>
<sequence>MNPVAGLVLSQALCYTATRLAMVAVPWFVLETTGSPARMGLVLFCEVGAYALARLLGGPLLDRWGQRAVSVRADAAASAAVLCVPLAHAAGMLSFPLLLALVTVIGLATGPAEAAKVSLAPAAAAAAGVRIERVTGLAGTVDRLSQTVGPLAAGGAVAAVGALPALYANAVLLALAALVLGAVRVAPPGAHDGSGYLDRLFTGFRVVWRDPTLRTVVLVLAVTNAIGTAVSSLVLPVWVHGNGMGPEVVGMVAGSLGAASVLGSLAATAVGHRLPRRATFLVALALAGPPHIAVLALDVPLGAVLAVFAVSGLFGGLLNPVLGAVLFERLPPGAVGRGTATIGALTRLASPLGGPVAGAALAAAGVAPVVLAGAGIYLLAALAPLFGRAARGLDRPDPAPEPSA</sequence>
<dbReference type="InterPro" id="IPR036259">
    <property type="entry name" value="MFS_trans_sf"/>
</dbReference>
<feature type="transmembrane region" description="Helical" evidence="9">
    <location>
        <begin position="215"/>
        <end position="239"/>
    </location>
</feature>
<feature type="transmembrane region" description="Helical" evidence="9">
    <location>
        <begin position="166"/>
        <end position="186"/>
    </location>
</feature>
<accession>A0A1M6TN37</accession>
<comment type="subcellular location">
    <subcellularLocation>
        <location evidence="1">Cell inner membrane</location>
        <topology evidence="1">Multi-pass membrane protein</topology>
    </subcellularLocation>
</comment>
<keyword evidence="2" id="KW-0813">Transport</keyword>
<evidence type="ECO:0000256" key="7">
    <source>
        <dbReference type="ARBA" id="ARBA00038075"/>
    </source>
</evidence>
<evidence type="ECO:0000256" key="4">
    <source>
        <dbReference type="ARBA" id="ARBA00022692"/>
    </source>
</evidence>
<feature type="transmembrane region" description="Helical" evidence="9">
    <location>
        <begin position="251"/>
        <end position="271"/>
    </location>
</feature>